<dbReference type="EMBL" id="GU988704">
    <property type="protein sequence ID" value="AEA39727.1"/>
    <property type="molecule type" value="mRNA"/>
</dbReference>
<dbReference type="Pfam" id="PF00644">
    <property type="entry name" value="PARP"/>
    <property type="match status" value="1"/>
</dbReference>
<evidence type="ECO:0000259" key="2">
    <source>
        <dbReference type="Pfam" id="PF00644"/>
    </source>
</evidence>
<dbReference type="Gene3D" id="3.90.175.10">
    <property type="entry name" value="Diphtheria Toxin, domain 1"/>
    <property type="match status" value="1"/>
</dbReference>
<dbReference type="GO" id="GO:0003950">
    <property type="term" value="F:NAD+ poly-ADP-ribosyltransferase activity"/>
    <property type="evidence" value="ECO:0007669"/>
    <property type="project" value="InterPro"/>
</dbReference>
<comment type="similarity">
    <text evidence="1">Belongs to the ARTD/PARP family.</text>
</comment>
<dbReference type="AlphaFoldDB" id="F2VQY1"/>
<reference evidence="3" key="1">
    <citation type="submission" date="2010-03" db="EMBL/GenBank/DDBJ databases">
        <title>Definition of the antibody to resist a fatal pathogen challenge in a bony fish highlights a life vest in the immune system in early vertebrates.</title>
        <authorList>
            <person name="Jiang Y.N."/>
            <person name="Xia C."/>
        </authorList>
    </citation>
    <scope>NUCLEOTIDE SEQUENCE</scope>
</reference>
<dbReference type="GO" id="GO:0005737">
    <property type="term" value="C:cytoplasm"/>
    <property type="evidence" value="ECO:0007669"/>
    <property type="project" value="TreeGrafter"/>
</dbReference>
<accession>F2VQY1</accession>
<sequence>MGNQLAIMYHGTTRANARSILANGFRESEDGMLGRGVYLCRNLEDARRYPIGHPEHDKVVIKVEVNLGNVIVIDRQHHPRQETWHDSRYGPVYDTASVPAGCGMVQGGQEVCVWDASKMRVIESIPELPVQHCPLL</sequence>
<dbReference type="PANTHER" id="PTHR36542:SF2">
    <property type="entry name" value="GIG2-LIKE PROTEIN DRED-RELATED"/>
    <property type="match status" value="1"/>
</dbReference>
<dbReference type="InterPro" id="IPR012317">
    <property type="entry name" value="Poly(ADP-ribose)pol_cat_dom"/>
</dbReference>
<dbReference type="SUPFAM" id="SSF56399">
    <property type="entry name" value="ADP-ribosylation"/>
    <property type="match status" value="1"/>
</dbReference>
<dbReference type="PANTHER" id="PTHR36542">
    <property type="entry name" value="GIG2-LIKE PROTEIN DRED-RELATED"/>
    <property type="match status" value="1"/>
</dbReference>
<name>F2VQY1_EPICO</name>
<protein>
    <submittedName>
        <fullName evidence="3">Interferon-inducible protein Gig2</fullName>
    </submittedName>
</protein>
<organism evidence="3">
    <name type="scientific">Epinephelus coioides</name>
    <name type="common">Orange-spotted grouper</name>
    <name type="synonym">Epinephelus nebulosus</name>
    <dbReference type="NCBI Taxonomy" id="94232"/>
    <lineage>
        <taxon>Eukaryota</taxon>
        <taxon>Metazoa</taxon>
        <taxon>Chordata</taxon>
        <taxon>Craniata</taxon>
        <taxon>Vertebrata</taxon>
        <taxon>Euteleostomi</taxon>
        <taxon>Actinopterygii</taxon>
        <taxon>Neopterygii</taxon>
        <taxon>Teleostei</taxon>
        <taxon>Neoteleostei</taxon>
        <taxon>Acanthomorphata</taxon>
        <taxon>Eupercaria</taxon>
        <taxon>Perciformes</taxon>
        <taxon>Serranoidei</taxon>
        <taxon>Serranidae</taxon>
        <taxon>Epinephelinae</taxon>
        <taxon>Epinephelini</taxon>
        <taxon>Epinephelus</taxon>
    </lineage>
</organism>
<proteinExistence type="evidence at transcript level"/>
<evidence type="ECO:0000256" key="1">
    <source>
        <dbReference type="ARBA" id="ARBA00024347"/>
    </source>
</evidence>
<evidence type="ECO:0000313" key="3">
    <source>
        <dbReference type="EMBL" id="AEA39727.1"/>
    </source>
</evidence>
<feature type="domain" description="PARP catalytic" evidence="2">
    <location>
        <begin position="5"/>
        <end position="78"/>
    </location>
</feature>